<gene>
    <name evidence="2" type="ORF">C8A03DRAFT_46856</name>
</gene>
<evidence type="ECO:0000313" key="2">
    <source>
        <dbReference type="EMBL" id="KAK4234886.1"/>
    </source>
</evidence>
<proteinExistence type="predicted"/>
<dbReference type="EMBL" id="MU860317">
    <property type="protein sequence ID" value="KAK4234886.1"/>
    <property type="molecule type" value="Genomic_DNA"/>
</dbReference>
<protein>
    <submittedName>
        <fullName evidence="2">Uncharacterized protein</fullName>
    </submittedName>
</protein>
<evidence type="ECO:0000256" key="1">
    <source>
        <dbReference type="SAM" id="MobiDB-lite"/>
    </source>
</evidence>
<feature type="compositionally biased region" description="Low complexity" evidence="1">
    <location>
        <begin position="99"/>
        <end position="109"/>
    </location>
</feature>
<reference evidence="2" key="2">
    <citation type="submission" date="2023-05" db="EMBL/GenBank/DDBJ databases">
        <authorList>
            <consortium name="Lawrence Berkeley National Laboratory"/>
            <person name="Steindorff A."/>
            <person name="Hensen N."/>
            <person name="Bonometti L."/>
            <person name="Westerberg I."/>
            <person name="Brannstrom I.O."/>
            <person name="Guillou S."/>
            <person name="Cros-Aarteil S."/>
            <person name="Calhoun S."/>
            <person name="Haridas S."/>
            <person name="Kuo A."/>
            <person name="Mondo S."/>
            <person name="Pangilinan J."/>
            <person name="Riley R."/>
            <person name="Labutti K."/>
            <person name="Andreopoulos B."/>
            <person name="Lipzen A."/>
            <person name="Chen C."/>
            <person name="Yanf M."/>
            <person name="Daum C."/>
            <person name="Ng V."/>
            <person name="Clum A."/>
            <person name="Ohm R."/>
            <person name="Martin F."/>
            <person name="Silar P."/>
            <person name="Natvig D."/>
            <person name="Lalanne C."/>
            <person name="Gautier V."/>
            <person name="Ament-Velasquez S.L."/>
            <person name="Kruys A."/>
            <person name="Hutchinson M.I."/>
            <person name="Powell A.J."/>
            <person name="Barry K."/>
            <person name="Miller A.N."/>
            <person name="Grigoriev I.V."/>
            <person name="Debuchy R."/>
            <person name="Gladieux P."/>
            <person name="Thoren M.H."/>
            <person name="Johannesson H."/>
        </authorList>
    </citation>
    <scope>NUCLEOTIDE SEQUENCE</scope>
    <source>
        <strain evidence="2">CBS 532.94</strain>
    </source>
</reference>
<dbReference type="Proteomes" id="UP001303760">
    <property type="component" value="Unassembled WGS sequence"/>
</dbReference>
<comment type="caution">
    <text evidence="2">The sequence shown here is derived from an EMBL/GenBank/DDBJ whole genome shotgun (WGS) entry which is preliminary data.</text>
</comment>
<organism evidence="2 3">
    <name type="scientific">Achaetomium macrosporum</name>
    <dbReference type="NCBI Taxonomy" id="79813"/>
    <lineage>
        <taxon>Eukaryota</taxon>
        <taxon>Fungi</taxon>
        <taxon>Dikarya</taxon>
        <taxon>Ascomycota</taxon>
        <taxon>Pezizomycotina</taxon>
        <taxon>Sordariomycetes</taxon>
        <taxon>Sordariomycetidae</taxon>
        <taxon>Sordariales</taxon>
        <taxon>Chaetomiaceae</taxon>
        <taxon>Achaetomium</taxon>
    </lineage>
</organism>
<sequence>MASETRFPKRIRTSQSLCRLVPPCQSVKHGLFIDSAGQTKTTPIGKYYFTEHALKYDLAALKKGEVYNRDEFYRRAKTWYKAEIDRLLHLEKVEKRRSSAPVPSPAKAPTRVQPTRAAKRKATEQITTSRAPSQPAPIKDTEHAGCDIEPETKGDYTLAAYGWAQFLSGNQEEHGRSAWSYIQFQGLDVAYFCMRLEGAIRRKTYEILSRNGPSYLHMQADGDEKENEANPQLRIRKAAVPNFRCALGDRRYTTPAPFSPKAALAPGEDWRRPTATTTTPVEAAHKTKTANGDPSKTYRLSLIISPSSAGPQTRSAGATTDTEISPTLGRWRIQPWKLEEDGDGSQELPVEDPGANVVEVSGLKFAVDLCACPFDKGLEAGEQGLRVLML</sequence>
<keyword evidence="3" id="KW-1185">Reference proteome</keyword>
<evidence type="ECO:0000313" key="3">
    <source>
        <dbReference type="Proteomes" id="UP001303760"/>
    </source>
</evidence>
<name>A0AAN7H4R5_9PEZI</name>
<dbReference type="AlphaFoldDB" id="A0AAN7H4R5"/>
<accession>A0AAN7H4R5</accession>
<feature type="region of interest" description="Disordered" evidence="1">
    <location>
        <begin position="95"/>
        <end position="141"/>
    </location>
</feature>
<feature type="region of interest" description="Disordered" evidence="1">
    <location>
        <begin position="256"/>
        <end position="282"/>
    </location>
</feature>
<reference evidence="2" key="1">
    <citation type="journal article" date="2023" name="Mol. Phylogenet. Evol.">
        <title>Genome-scale phylogeny and comparative genomics of the fungal order Sordariales.</title>
        <authorList>
            <person name="Hensen N."/>
            <person name="Bonometti L."/>
            <person name="Westerberg I."/>
            <person name="Brannstrom I.O."/>
            <person name="Guillou S."/>
            <person name="Cros-Aarteil S."/>
            <person name="Calhoun S."/>
            <person name="Haridas S."/>
            <person name="Kuo A."/>
            <person name="Mondo S."/>
            <person name="Pangilinan J."/>
            <person name="Riley R."/>
            <person name="LaButti K."/>
            <person name="Andreopoulos B."/>
            <person name="Lipzen A."/>
            <person name="Chen C."/>
            <person name="Yan M."/>
            <person name="Daum C."/>
            <person name="Ng V."/>
            <person name="Clum A."/>
            <person name="Steindorff A."/>
            <person name="Ohm R.A."/>
            <person name="Martin F."/>
            <person name="Silar P."/>
            <person name="Natvig D.O."/>
            <person name="Lalanne C."/>
            <person name="Gautier V."/>
            <person name="Ament-Velasquez S.L."/>
            <person name="Kruys A."/>
            <person name="Hutchinson M.I."/>
            <person name="Powell A.J."/>
            <person name="Barry K."/>
            <person name="Miller A.N."/>
            <person name="Grigoriev I.V."/>
            <person name="Debuchy R."/>
            <person name="Gladieux P."/>
            <person name="Hiltunen Thoren M."/>
            <person name="Johannesson H."/>
        </authorList>
    </citation>
    <scope>NUCLEOTIDE SEQUENCE</scope>
    <source>
        <strain evidence="2">CBS 532.94</strain>
    </source>
</reference>